<dbReference type="InterPro" id="IPR036291">
    <property type="entry name" value="NAD(P)-bd_dom_sf"/>
</dbReference>
<reference evidence="2" key="1">
    <citation type="journal article" date="2023" name="Genome Biol. Evol.">
        <title>First Whole Genome Sequence and Flow Cytometry Genome Size Data for the Lichen-Forming Fungus Ramalina farinacea (Ascomycota).</title>
        <authorList>
            <person name="Llewellyn T."/>
            <person name="Mian S."/>
            <person name="Hill R."/>
            <person name="Leitch I.J."/>
            <person name="Gaya E."/>
        </authorList>
    </citation>
    <scope>NUCLEOTIDE SEQUENCE</scope>
    <source>
        <strain evidence="2">LIQ254RAFAR</strain>
    </source>
</reference>
<dbReference type="PANTHER" id="PTHR43157:SF31">
    <property type="entry name" value="PHOSPHATIDYLINOSITOL-GLYCAN BIOSYNTHESIS CLASS F PROTEIN"/>
    <property type="match status" value="1"/>
</dbReference>
<dbReference type="EMBL" id="JAPUFD010000005">
    <property type="protein sequence ID" value="MDI1487598.1"/>
    <property type="molecule type" value="Genomic_DNA"/>
</dbReference>
<evidence type="ECO:0000256" key="1">
    <source>
        <dbReference type="ARBA" id="ARBA00023002"/>
    </source>
</evidence>
<organism evidence="2 3">
    <name type="scientific">Ramalina farinacea</name>
    <dbReference type="NCBI Taxonomy" id="258253"/>
    <lineage>
        <taxon>Eukaryota</taxon>
        <taxon>Fungi</taxon>
        <taxon>Dikarya</taxon>
        <taxon>Ascomycota</taxon>
        <taxon>Pezizomycotina</taxon>
        <taxon>Lecanoromycetes</taxon>
        <taxon>OSLEUM clade</taxon>
        <taxon>Lecanoromycetidae</taxon>
        <taxon>Lecanorales</taxon>
        <taxon>Lecanorineae</taxon>
        <taxon>Ramalinaceae</taxon>
        <taxon>Ramalina</taxon>
    </lineage>
</organism>
<name>A0AA43QMU5_9LECA</name>
<dbReference type="Gene3D" id="3.40.50.720">
    <property type="entry name" value="NAD(P)-binding Rossmann-like Domain"/>
    <property type="match status" value="1"/>
</dbReference>
<sequence length="322" mass="35425">MSFVSFVYQQLFTRLPASHADYSGQTIIVTGSNTGLGKEAARTFTRLNAEKVIIAVRSISKGDAAKREIEQSTGRQGVLEVWPLDLASYESTIQFAERAKKLQRLDILLENAGVAKTGWEVVEKDEMNMTVNVVSTLLLAVLLLPKLRESGSKFNTTPHLTIVTTEVHGFAKFEERKADNIFEKLSDRAAYDVQDHRYPVSKLVQLFAARELATRSKSAGKADVIINMPNPGLCQSELSREGGWSLVIMKFLLARSTEYGSRTLVSAVESGPGTHGQYLSNCQVHECAPLVSGAEGPILQARIWTELSAKLENIRPGIMANI</sequence>
<dbReference type="AlphaFoldDB" id="A0AA43QMU5"/>
<keyword evidence="1" id="KW-0560">Oxidoreductase</keyword>
<dbReference type="GO" id="GO:0016491">
    <property type="term" value="F:oxidoreductase activity"/>
    <property type="evidence" value="ECO:0007669"/>
    <property type="project" value="UniProtKB-KW"/>
</dbReference>
<dbReference type="InterPro" id="IPR002347">
    <property type="entry name" value="SDR_fam"/>
</dbReference>
<dbReference type="Pfam" id="PF00106">
    <property type="entry name" value="adh_short"/>
    <property type="match status" value="1"/>
</dbReference>
<accession>A0AA43QMU5</accession>
<keyword evidence="3" id="KW-1185">Reference proteome</keyword>
<comment type="caution">
    <text evidence="2">The sequence shown here is derived from an EMBL/GenBank/DDBJ whole genome shotgun (WGS) entry which is preliminary data.</text>
</comment>
<evidence type="ECO:0000313" key="3">
    <source>
        <dbReference type="Proteomes" id="UP001161017"/>
    </source>
</evidence>
<dbReference type="PANTHER" id="PTHR43157">
    <property type="entry name" value="PHOSPHATIDYLINOSITOL-GLYCAN BIOSYNTHESIS CLASS F PROTEIN-RELATED"/>
    <property type="match status" value="1"/>
</dbReference>
<protein>
    <submittedName>
        <fullName evidence="2">Uncharacterized protein</fullName>
    </submittedName>
</protein>
<evidence type="ECO:0000313" key="2">
    <source>
        <dbReference type="EMBL" id="MDI1487598.1"/>
    </source>
</evidence>
<dbReference type="SUPFAM" id="SSF51735">
    <property type="entry name" value="NAD(P)-binding Rossmann-fold domains"/>
    <property type="match status" value="1"/>
</dbReference>
<dbReference type="Proteomes" id="UP001161017">
    <property type="component" value="Unassembled WGS sequence"/>
</dbReference>
<gene>
    <name evidence="2" type="ORF">OHK93_006868</name>
</gene>
<dbReference type="PRINTS" id="PR00081">
    <property type="entry name" value="GDHRDH"/>
</dbReference>
<proteinExistence type="predicted"/>